<feature type="compositionally biased region" description="Low complexity" evidence="1">
    <location>
        <begin position="101"/>
        <end position="111"/>
    </location>
</feature>
<comment type="caution">
    <text evidence="2">The sequence shown here is derived from an EMBL/GenBank/DDBJ whole genome shotgun (WGS) entry which is preliminary data.</text>
</comment>
<dbReference type="EMBL" id="BPLR01002685">
    <property type="protein sequence ID" value="GIX76656.1"/>
    <property type="molecule type" value="Genomic_DNA"/>
</dbReference>
<dbReference type="Proteomes" id="UP001054945">
    <property type="component" value="Unassembled WGS sequence"/>
</dbReference>
<gene>
    <name evidence="2" type="ORF">CEXT_271611</name>
</gene>
<protein>
    <submittedName>
        <fullName evidence="2">Uncharacterized protein</fullName>
    </submittedName>
</protein>
<feature type="region of interest" description="Disordered" evidence="1">
    <location>
        <begin position="91"/>
        <end position="113"/>
    </location>
</feature>
<reference evidence="2 3" key="1">
    <citation type="submission" date="2021-06" db="EMBL/GenBank/DDBJ databases">
        <title>Caerostris extrusa draft genome.</title>
        <authorList>
            <person name="Kono N."/>
            <person name="Arakawa K."/>
        </authorList>
    </citation>
    <scope>NUCLEOTIDE SEQUENCE [LARGE SCALE GENOMIC DNA]</scope>
</reference>
<organism evidence="2 3">
    <name type="scientific">Caerostris extrusa</name>
    <name type="common">Bark spider</name>
    <name type="synonym">Caerostris bankana</name>
    <dbReference type="NCBI Taxonomy" id="172846"/>
    <lineage>
        <taxon>Eukaryota</taxon>
        <taxon>Metazoa</taxon>
        <taxon>Ecdysozoa</taxon>
        <taxon>Arthropoda</taxon>
        <taxon>Chelicerata</taxon>
        <taxon>Arachnida</taxon>
        <taxon>Araneae</taxon>
        <taxon>Araneomorphae</taxon>
        <taxon>Entelegynae</taxon>
        <taxon>Araneoidea</taxon>
        <taxon>Araneidae</taxon>
        <taxon>Caerostris</taxon>
    </lineage>
</organism>
<name>A0AAV4MXK7_CAEEX</name>
<proteinExistence type="predicted"/>
<keyword evidence="3" id="KW-1185">Reference proteome</keyword>
<accession>A0AAV4MXK7</accession>
<dbReference type="AlphaFoldDB" id="A0AAV4MXK7"/>
<sequence length="127" mass="14504">MEMENCSSGRLLVVIVTNLGVIWEEIQKTSSRRYCCYVKCLNTLPKSTSNLIERISSVICFIPLNFCPKITSGYFTILSSNSCQISKIQSRQATAEDNRNPPRSCRNRNTNDNTKLRLIPNLNLQRK</sequence>
<evidence type="ECO:0000313" key="3">
    <source>
        <dbReference type="Proteomes" id="UP001054945"/>
    </source>
</evidence>
<evidence type="ECO:0000313" key="2">
    <source>
        <dbReference type="EMBL" id="GIX76656.1"/>
    </source>
</evidence>
<evidence type="ECO:0000256" key="1">
    <source>
        <dbReference type="SAM" id="MobiDB-lite"/>
    </source>
</evidence>